<evidence type="ECO:0000256" key="2">
    <source>
        <dbReference type="SAM" id="SignalP"/>
    </source>
</evidence>
<feature type="signal peptide" evidence="2">
    <location>
        <begin position="1"/>
        <end position="26"/>
    </location>
</feature>
<dbReference type="Proteomes" id="UP001321473">
    <property type="component" value="Unassembled WGS sequence"/>
</dbReference>
<organism evidence="3 4">
    <name type="scientific">Amblyomma americanum</name>
    <name type="common">Lone star tick</name>
    <dbReference type="NCBI Taxonomy" id="6943"/>
    <lineage>
        <taxon>Eukaryota</taxon>
        <taxon>Metazoa</taxon>
        <taxon>Ecdysozoa</taxon>
        <taxon>Arthropoda</taxon>
        <taxon>Chelicerata</taxon>
        <taxon>Arachnida</taxon>
        <taxon>Acari</taxon>
        <taxon>Parasitiformes</taxon>
        <taxon>Ixodida</taxon>
        <taxon>Ixodoidea</taxon>
        <taxon>Ixodidae</taxon>
        <taxon>Amblyomminae</taxon>
        <taxon>Amblyomma</taxon>
    </lineage>
</organism>
<dbReference type="AlphaFoldDB" id="A0AAQ4F7R2"/>
<keyword evidence="2" id="KW-0732">Signal</keyword>
<feature type="non-terminal residue" evidence="3">
    <location>
        <position position="364"/>
    </location>
</feature>
<feature type="chain" id="PRO_5042859807" description="Secreted mucin" evidence="2">
    <location>
        <begin position="27"/>
        <end position="364"/>
    </location>
</feature>
<sequence>MAATRGCLPLLAMLAVLVTCSVKTQGYRCRRVRGLLTPPCRYYCSYFDGYGLRLALALEKDGTRCGWNRRGICRSGLCFPPHSQHFGFSHQWPQSSRRPLRIRKRDTSSVLNADASQPSETSEMSVTKSAVKTVSASGSSKGFKGETVKTVAVGGKKKTSRKTVRGKVEVDVDPFSSIKSIRTGVSQTDTFYTTGGRGQGTQGDGSTGVDVNKVTGGSTGFPTIGITTSLQGQGGSSSQGGWIGDGNTALPGGGVTTSTPTSTPEGTGGFTTLQGGETSNTIFGSGIGGRGNQGGTPASPPSPGLTTTPTHAASTTTIGYVPSASTVGLTGQGAFPGGVTGHGVEVEVPGYTTGVGRKWKWVLG</sequence>
<evidence type="ECO:0000313" key="4">
    <source>
        <dbReference type="Proteomes" id="UP001321473"/>
    </source>
</evidence>
<keyword evidence="4" id="KW-1185">Reference proteome</keyword>
<dbReference type="EMBL" id="JARKHS020005869">
    <property type="protein sequence ID" value="KAK8783126.1"/>
    <property type="molecule type" value="Genomic_DNA"/>
</dbReference>
<protein>
    <recommendedName>
        <fullName evidence="5">Secreted mucin</fullName>
    </recommendedName>
</protein>
<feature type="compositionally biased region" description="Low complexity" evidence="1">
    <location>
        <begin position="256"/>
        <end position="265"/>
    </location>
</feature>
<feature type="region of interest" description="Disordered" evidence="1">
    <location>
        <begin position="250"/>
        <end position="311"/>
    </location>
</feature>
<comment type="caution">
    <text evidence="3">The sequence shown here is derived from an EMBL/GenBank/DDBJ whole genome shotgun (WGS) entry which is preliminary data.</text>
</comment>
<evidence type="ECO:0000256" key="1">
    <source>
        <dbReference type="SAM" id="MobiDB-lite"/>
    </source>
</evidence>
<evidence type="ECO:0008006" key="5">
    <source>
        <dbReference type="Google" id="ProtNLM"/>
    </source>
</evidence>
<feature type="compositionally biased region" description="Polar residues" evidence="1">
    <location>
        <begin position="273"/>
        <end position="283"/>
    </location>
</feature>
<reference evidence="3 4" key="1">
    <citation type="journal article" date="2023" name="Arcadia Sci">
        <title>De novo assembly of a long-read Amblyomma americanum tick genome.</title>
        <authorList>
            <person name="Chou S."/>
            <person name="Poskanzer K.E."/>
            <person name="Rollins M."/>
            <person name="Thuy-Boun P.S."/>
        </authorList>
    </citation>
    <scope>NUCLEOTIDE SEQUENCE [LARGE SCALE GENOMIC DNA]</scope>
    <source>
        <strain evidence="3">F_SG_1</strain>
        <tissue evidence="3">Salivary glands</tissue>
    </source>
</reference>
<proteinExistence type="predicted"/>
<feature type="region of interest" description="Disordered" evidence="1">
    <location>
        <begin position="106"/>
        <end position="127"/>
    </location>
</feature>
<feature type="compositionally biased region" description="Gly residues" evidence="1">
    <location>
        <begin position="285"/>
        <end position="294"/>
    </location>
</feature>
<accession>A0AAQ4F7R2</accession>
<evidence type="ECO:0000313" key="3">
    <source>
        <dbReference type="EMBL" id="KAK8783126.1"/>
    </source>
</evidence>
<name>A0AAQ4F7R2_AMBAM</name>
<gene>
    <name evidence="3" type="ORF">V5799_015529</name>
</gene>
<feature type="compositionally biased region" description="Polar residues" evidence="1">
    <location>
        <begin position="108"/>
        <end position="127"/>
    </location>
</feature>